<dbReference type="OMA" id="QWESTAI"/>
<dbReference type="FunFam" id="2.60.40.10:FF:000114">
    <property type="entry name" value="Neuronal cell adhesion molecule"/>
    <property type="match status" value="1"/>
</dbReference>
<dbReference type="FunFam" id="2.60.40.10:FF:000078">
    <property type="entry name" value="Neuronal cell adhesion molecule"/>
    <property type="match status" value="1"/>
</dbReference>
<dbReference type="Pfam" id="PF13882">
    <property type="entry name" value="Bravo_FIGEY"/>
    <property type="match status" value="1"/>
</dbReference>
<dbReference type="Ensembl" id="ENSCANT00000042148.1">
    <property type="protein sequence ID" value="ENSCANP00000019186.1"/>
    <property type="gene ID" value="ENSCANG00000032019.1"/>
</dbReference>
<dbReference type="InterPro" id="IPR003598">
    <property type="entry name" value="Ig_sub2"/>
</dbReference>
<protein>
    <recommendedName>
        <fullName evidence="14">Neuronal cell adhesion molecule</fullName>
    </recommendedName>
    <alternativeName>
        <fullName evidence="16">Neuronal surface protein Bravo</fullName>
    </alternativeName>
    <alternativeName>
        <fullName evidence="15">NgCAM-related cell adhesion molecule</fullName>
    </alternativeName>
</protein>
<keyword evidence="5 19" id="KW-0732">Signal</keyword>
<dbReference type="Gene3D" id="2.60.40.10">
    <property type="entry name" value="Immunoglobulins"/>
    <property type="match status" value="10"/>
</dbReference>
<dbReference type="InterPro" id="IPR036179">
    <property type="entry name" value="Ig-like_dom_sf"/>
</dbReference>
<dbReference type="InterPro" id="IPR051170">
    <property type="entry name" value="Neural/epithelial_adhesion"/>
</dbReference>
<evidence type="ECO:0000256" key="7">
    <source>
        <dbReference type="ARBA" id="ARBA00022889"/>
    </source>
</evidence>
<dbReference type="InterPro" id="IPR013783">
    <property type="entry name" value="Ig-like_fold"/>
</dbReference>
<dbReference type="GO" id="GO:0045162">
    <property type="term" value="P:clustering of voltage-gated sodium channels"/>
    <property type="evidence" value="ECO:0007669"/>
    <property type="project" value="UniProtKB-ARBA"/>
</dbReference>
<dbReference type="AlphaFoldDB" id="A0A2K5IRR4"/>
<evidence type="ECO:0000313" key="22">
    <source>
        <dbReference type="Ensembl" id="ENSCANP00000019186.1"/>
    </source>
</evidence>
<feature type="domain" description="Ig-like" evidence="20">
    <location>
        <begin position="46"/>
        <end position="134"/>
    </location>
</feature>
<dbReference type="SUPFAM" id="SSF48726">
    <property type="entry name" value="Immunoglobulin"/>
    <property type="match status" value="6"/>
</dbReference>
<evidence type="ECO:0000256" key="16">
    <source>
        <dbReference type="ARBA" id="ARBA00081738"/>
    </source>
</evidence>
<dbReference type="InterPro" id="IPR026966">
    <property type="entry name" value="Neurofascin/L1/NrCAM_C"/>
</dbReference>
<keyword evidence="9 18" id="KW-0472">Membrane</keyword>
<evidence type="ECO:0000256" key="6">
    <source>
        <dbReference type="ARBA" id="ARBA00022737"/>
    </source>
</evidence>
<keyword evidence="3" id="KW-1003">Cell membrane</keyword>
<dbReference type="SMART" id="SM00408">
    <property type="entry name" value="IGc2"/>
    <property type="match status" value="6"/>
</dbReference>
<comment type="subcellular location">
    <subcellularLocation>
        <location evidence="1">Cell membrane</location>
        <topology evidence="1">Single-pass type I membrane protein</topology>
    </subcellularLocation>
</comment>
<dbReference type="InterPro" id="IPR003961">
    <property type="entry name" value="FN3_dom"/>
</dbReference>
<dbReference type="FunFam" id="2.60.40.10:FF:000100">
    <property type="entry name" value="Neuronal cell adhesion molecule a"/>
    <property type="match status" value="1"/>
</dbReference>
<evidence type="ECO:0000256" key="8">
    <source>
        <dbReference type="ARBA" id="ARBA00022989"/>
    </source>
</evidence>
<evidence type="ECO:0000256" key="19">
    <source>
        <dbReference type="SAM" id="SignalP"/>
    </source>
</evidence>
<dbReference type="FunFam" id="2.60.40.10:FF:000512">
    <property type="entry name" value="neurofascin isoform X1"/>
    <property type="match status" value="1"/>
</dbReference>
<dbReference type="GeneID" id="105516113"/>
<keyword evidence="11" id="KW-0325">Glycoprotein</keyword>
<accession>A0A2K5IRR4</accession>
<dbReference type="InterPro" id="IPR013098">
    <property type="entry name" value="Ig_I-set"/>
</dbReference>
<keyword evidence="10" id="KW-1015">Disulfide bond</keyword>
<comment type="function">
    <text evidence="13">Cell adhesion protein that is required for normal responses to cell-cell contacts in brain and in the peripheral nervous system. Plays a role in neurite outgrowth in response to contactin binding. Plays a role in mediating cell-cell contacts between Schwann cells and axons. Plays a role in the formation and maintenance of the nodes of Ranvier on myelinated axons. Nodes of Ranvier contain clustered sodium channels that are crucial for the saltatory propagation of action potentials along myelinated axons. During development, nodes of Ranvier are formed by the fusion of two heminodes. Required for normal clustering of sodium channels at heminodes; not required for the formation of mature nodes with normal sodium channel clusters. Required, together with GLDN, for maintaining NFASC and sodium channel clusters at mature nodes of Ranvier.</text>
</comment>
<feature type="compositionally biased region" description="Basic and acidic residues" evidence="17">
    <location>
        <begin position="1087"/>
        <end position="1107"/>
    </location>
</feature>
<dbReference type="PANTHER" id="PTHR12231">
    <property type="entry name" value="CTX-RELATED TYPE I TRANSMEMBRANE PROTEIN"/>
    <property type="match status" value="1"/>
</dbReference>
<dbReference type="SUPFAM" id="SSF49265">
    <property type="entry name" value="Fibronectin type III"/>
    <property type="match status" value="2"/>
</dbReference>
<dbReference type="FunFam" id="2.60.40.10:FF:000038">
    <property type="entry name" value="Neuronal cell adhesion molecule"/>
    <property type="match status" value="1"/>
</dbReference>
<dbReference type="InterPro" id="IPR003006">
    <property type="entry name" value="Ig/MHC_CS"/>
</dbReference>
<evidence type="ECO:0000256" key="14">
    <source>
        <dbReference type="ARBA" id="ARBA00068417"/>
    </source>
</evidence>
<dbReference type="InterPro" id="IPR007110">
    <property type="entry name" value="Ig-like_dom"/>
</dbReference>
<dbReference type="Proteomes" id="UP000233080">
    <property type="component" value="Unassembled WGS sequence"/>
</dbReference>
<evidence type="ECO:0000256" key="3">
    <source>
        <dbReference type="ARBA" id="ARBA00022475"/>
    </source>
</evidence>
<evidence type="ECO:0000256" key="11">
    <source>
        <dbReference type="ARBA" id="ARBA00023180"/>
    </source>
</evidence>
<proteinExistence type="inferred from homology"/>
<dbReference type="CDD" id="cd00063">
    <property type="entry name" value="FN3"/>
    <property type="match status" value="4"/>
</dbReference>
<dbReference type="FunFam" id="2.60.40.10:FF:000332">
    <property type="entry name" value="neuronal cell adhesion molecule isoform X2"/>
    <property type="match status" value="1"/>
</dbReference>
<feature type="domain" description="Ig-like" evidence="20">
    <location>
        <begin position="248"/>
        <end position="337"/>
    </location>
</feature>
<feature type="signal peptide" evidence="19">
    <location>
        <begin position="1"/>
        <end position="29"/>
    </location>
</feature>
<feature type="domain" description="Fibronectin type-III" evidence="21">
    <location>
        <begin position="730"/>
        <end position="824"/>
    </location>
</feature>
<keyword evidence="7" id="KW-0130">Cell adhesion</keyword>
<reference evidence="22" key="1">
    <citation type="submission" date="2025-08" db="UniProtKB">
        <authorList>
            <consortium name="Ensembl"/>
        </authorList>
    </citation>
    <scope>IDENTIFICATION</scope>
</reference>
<keyword evidence="23" id="KW-1185">Reference proteome</keyword>
<keyword evidence="6" id="KW-0677">Repeat</keyword>
<dbReference type="RefSeq" id="XP_011803579.1">
    <property type="nucleotide sequence ID" value="XM_011948189.1"/>
</dbReference>
<evidence type="ECO:0000256" key="18">
    <source>
        <dbReference type="SAM" id="Phobius"/>
    </source>
</evidence>
<evidence type="ECO:0000259" key="20">
    <source>
        <dbReference type="PROSITE" id="PS50835"/>
    </source>
</evidence>
<keyword evidence="8 18" id="KW-1133">Transmembrane helix</keyword>
<dbReference type="Pfam" id="PF07679">
    <property type="entry name" value="I-set"/>
    <property type="match status" value="3"/>
</dbReference>
<feature type="compositionally biased region" description="Polar residues" evidence="17">
    <location>
        <begin position="1176"/>
        <end position="1192"/>
    </location>
</feature>
<dbReference type="Pfam" id="PF13927">
    <property type="entry name" value="Ig_3"/>
    <property type="match status" value="2"/>
</dbReference>
<dbReference type="PROSITE" id="PS50835">
    <property type="entry name" value="IG_LIKE"/>
    <property type="match status" value="6"/>
</dbReference>
<evidence type="ECO:0000256" key="2">
    <source>
        <dbReference type="ARBA" id="ARBA00008588"/>
    </source>
</evidence>
<feature type="domain" description="Fibronectin type-III" evidence="21">
    <location>
        <begin position="935"/>
        <end position="1031"/>
    </location>
</feature>
<organism evidence="22 23">
    <name type="scientific">Colobus angolensis palliatus</name>
    <name type="common">Peters' Angolan colobus</name>
    <dbReference type="NCBI Taxonomy" id="336983"/>
    <lineage>
        <taxon>Eukaryota</taxon>
        <taxon>Metazoa</taxon>
        <taxon>Chordata</taxon>
        <taxon>Craniata</taxon>
        <taxon>Vertebrata</taxon>
        <taxon>Euteleostomi</taxon>
        <taxon>Mammalia</taxon>
        <taxon>Eutheria</taxon>
        <taxon>Euarchontoglires</taxon>
        <taxon>Primates</taxon>
        <taxon>Haplorrhini</taxon>
        <taxon>Catarrhini</taxon>
        <taxon>Cercopithecidae</taxon>
        <taxon>Colobinae</taxon>
        <taxon>Colobus</taxon>
    </lineage>
</organism>
<evidence type="ECO:0000256" key="10">
    <source>
        <dbReference type="ARBA" id="ARBA00023157"/>
    </source>
</evidence>
<dbReference type="FunFam" id="2.60.40.10:FF:000005">
    <property type="entry name" value="Neuronal cell adhesion molecule"/>
    <property type="match status" value="1"/>
</dbReference>
<sequence>MLLKIMPKRKRLSAGRLPLILFLCQMISALEVPLDPKLLEDLVQPPTITQQSPKDYIIDPRENIVIQCEAKGKPPPSFSWTRNGTHFDIDKDPLVTMKPGTGTLIINIMSEGKAETYEGVYQCTARNERGAAISNNIVVRPSRSPLWTKEKLEPITLQSGQSLVLPCRPPIGLPPPIIFWMDNSFQRLPQSERVSQGLNGDLYFSNVLPEDTREDYICYARFNHTQTIQQKQPISVKVISAKSSRERPPTFLTPEGNASNKEELRGNVLSLECIAEGLPTPIIYWAKEDGMLPKNRTVYKNFEKTLQIIHVSEADSGNYQCIAKNALGAIHHTISVRVKAAPYWITAPQNLVLSPGEDGTLICRANGNPKPRISWLTNGVPIEIAPDDPSRKIDGDTIIFSNVQERSSAVYQCNASNEYGYLLANAFVNVLAEPPRILTPANTLYQVIANRPALLDCAFFGSPLPTVEWFKGAKGSALREDIYVLHENGTLEIPVAQKDSTGTYTCVARNKLGMAKNEVHLEIKDPTWIIKQPEYAVVQRGSMVSFECKVKHDHTLTLTVLWLKDNRELPSDERFTVDKDHLVIADVSDNDSGTYTCVANTTLDSVSASAVLSVVAPTPTPAPVYDVPNPPFDLELTDQLEKSVQLSWTPGDDNNSPITKFIIEYEDTMHEPGLWHHQTEVSGTQTTAQLKLSPYVNYSFRVMAVNSIGKSLPSEASEQYLTKASEPDKNPADVEGLGSEPDNLVITWKPLNGFESNGPGLQYKVSWRQKDGDDEWTSVVVANVSKYIVSGTPTFVPYLIKVQALNDVGFAPEPAVVMGHSGEDLPMVAPGNVRVNVVNSTLAEVHWDPVPLKSIRGHLQGYRIYYWKTQSSSKRNRRHIEKKILTFQGSKTHGMLPGLEPFSHYTLNVRVVNGKGEGPASPDRVFNTPEGVPSAPSSLKIVNPTLDSLTLEWDPPSHPNGILTEYTLKYQPINSTHELGPLVDLKIPANKTRWTLKNLNFSTRYKFYFYAQTSAGSGSQITEEAVTTMDEAGILPPDVGAGKAMASRQVDIATQGWFIGLMCAVALLILILLIVCFIRRNKGGKYPVKEKEDAHADPEIQPMKEDDGTFGEYSDAEDHKPLKKGSRTPSDRTVKKEDSDDSLVDYGEGVNGQFNEDGSFIGQYSGKKEKEPAEGNESSEAPSPVNAMNSFV</sequence>
<evidence type="ECO:0000313" key="23">
    <source>
        <dbReference type="Proteomes" id="UP000233080"/>
    </source>
</evidence>
<evidence type="ECO:0000256" key="17">
    <source>
        <dbReference type="SAM" id="MobiDB-lite"/>
    </source>
</evidence>
<keyword evidence="4 18" id="KW-0812">Transmembrane</keyword>
<dbReference type="PANTHER" id="PTHR12231:SF257">
    <property type="entry name" value="NEURAL CELL ADHESION MOLECULE L1-LIKE PROTEIN"/>
    <property type="match status" value="1"/>
</dbReference>
<dbReference type="SMART" id="SM00409">
    <property type="entry name" value="IG"/>
    <property type="match status" value="6"/>
</dbReference>
<dbReference type="FunFam" id="2.60.40.10:FF:000057">
    <property type="entry name" value="neural cell adhesion molecule L1"/>
    <property type="match status" value="1"/>
</dbReference>
<dbReference type="InterPro" id="IPR003599">
    <property type="entry name" value="Ig_sub"/>
</dbReference>
<feature type="domain" description="Ig-like" evidence="20">
    <location>
        <begin position="435"/>
        <end position="522"/>
    </location>
</feature>
<feature type="compositionally biased region" description="Basic and acidic residues" evidence="17">
    <location>
        <begin position="1129"/>
        <end position="1138"/>
    </location>
</feature>
<dbReference type="CTD" id="4897"/>
<dbReference type="GO" id="GO:0043005">
    <property type="term" value="C:neuron projection"/>
    <property type="evidence" value="ECO:0007669"/>
    <property type="project" value="TreeGrafter"/>
</dbReference>
<evidence type="ECO:0000256" key="9">
    <source>
        <dbReference type="ARBA" id="ARBA00023136"/>
    </source>
</evidence>
<dbReference type="FunFam" id="2.60.40.10:FF:000347">
    <property type="entry name" value="Neuronal cell adhesion molecule"/>
    <property type="match status" value="1"/>
</dbReference>
<dbReference type="CDD" id="cd05874">
    <property type="entry name" value="IgI_NrCAM"/>
    <property type="match status" value="1"/>
</dbReference>
<feature type="domain" description="Fibronectin type-III" evidence="21">
    <location>
        <begin position="829"/>
        <end position="931"/>
    </location>
</feature>
<dbReference type="Pfam" id="PF00041">
    <property type="entry name" value="fn3"/>
    <property type="match status" value="4"/>
</dbReference>
<reference evidence="22" key="2">
    <citation type="submission" date="2025-09" db="UniProtKB">
        <authorList>
            <consortium name="Ensembl"/>
        </authorList>
    </citation>
    <scope>IDENTIFICATION</scope>
</reference>
<evidence type="ECO:0000256" key="4">
    <source>
        <dbReference type="ARBA" id="ARBA00022692"/>
    </source>
</evidence>
<feature type="region of interest" description="Disordered" evidence="17">
    <location>
        <begin position="1087"/>
        <end position="1192"/>
    </location>
</feature>
<dbReference type="GO" id="GO:0007155">
    <property type="term" value="P:cell adhesion"/>
    <property type="evidence" value="ECO:0007669"/>
    <property type="project" value="UniProtKB-KW"/>
</dbReference>
<dbReference type="SMART" id="SM00060">
    <property type="entry name" value="FN3"/>
    <property type="match status" value="4"/>
</dbReference>
<dbReference type="PROSITE" id="PS50853">
    <property type="entry name" value="FN3"/>
    <property type="match status" value="4"/>
</dbReference>
<evidence type="ECO:0000256" key="1">
    <source>
        <dbReference type="ARBA" id="ARBA00004251"/>
    </source>
</evidence>
<feature type="domain" description="Fibronectin type-III" evidence="21">
    <location>
        <begin position="630"/>
        <end position="725"/>
    </location>
</feature>
<evidence type="ECO:0000256" key="15">
    <source>
        <dbReference type="ARBA" id="ARBA00080256"/>
    </source>
</evidence>
<name>A0A2K5IRR4_COLAP</name>
<feature type="domain" description="Ig-like" evidence="20">
    <location>
        <begin position="342"/>
        <end position="429"/>
    </location>
</feature>
<dbReference type="PROSITE" id="PS00290">
    <property type="entry name" value="IG_MHC"/>
    <property type="match status" value="1"/>
</dbReference>
<dbReference type="GO" id="GO:0005886">
    <property type="term" value="C:plasma membrane"/>
    <property type="evidence" value="ECO:0007669"/>
    <property type="project" value="UniProtKB-SubCell"/>
</dbReference>
<feature type="transmembrane region" description="Helical" evidence="18">
    <location>
        <begin position="1057"/>
        <end position="1078"/>
    </location>
</feature>
<feature type="domain" description="Ig-like" evidence="20">
    <location>
        <begin position="141"/>
        <end position="235"/>
    </location>
</feature>
<dbReference type="InterPro" id="IPR036116">
    <property type="entry name" value="FN3_sf"/>
</dbReference>
<dbReference type="CDD" id="cd05868">
    <property type="entry name" value="Ig4_NrCAM"/>
    <property type="match status" value="1"/>
</dbReference>
<evidence type="ECO:0000256" key="12">
    <source>
        <dbReference type="ARBA" id="ARBA00023319"/>
    </source>
</evidence>
<keyword evidence="12" id="KW-0393">Immunoglobulin domain</keyword>
<feature type="domain" description="Ig-like" evidence="20">
    <location>
        <begin position="526"/>
        <end position="613"/>
    </location>
</feature>
<evidence type="ECO:0000256" key="5">
    <source>
        <dbReference type="ARBA" id="ARBA00022729"/>
    </source>
</evidence>
<comment type="similarity">
    <text evidence="2">Belongs to the immunoglobulin superfamily. L1/neurofascin/NgCAM family.</text>
</comment>
<feature type="chain" id="PRO_5014388908" description="Neuronal cell adhesion molecule" evidence="19">
    <location>
        <begin position="30"/>
        <end position="1192"/>
    </location>
</feature>
<evidence type="ECO:0000256" key="13">
    <source>
        <dbReference type="ARBA" id="ARBA00056038"/>
    </source>
</evidence>
<dbReference type="FunFam" id="2.60.40.10:FF:000363">
    <property type="entry name" value="neurofascin isoform X1"/>
    <property type="match status" value="1"/>
</dbReference>
<evidence type="ECO:0000259" key="21">
    <source>
        <dbReference type="PROSITE" id="PS50853"/>
    </source>
</evidence>